<dbReference type="InterPro" id="IPR018540">
    <property type="entry name" value="Spo0E-like"/>
</dbReference>
<evidence type="ECO:0000313" key="1">
    <source>
        <dbReference type="EMBL" id="MEI4828966.1"/>
    </source>
</evidence>
<gene>
    <name evidence="1" type="ORF">WAX78_05815</name>
    <name evidence="2" type="ORF">WAX78_15860</name>
</gene>
<dbReference type="Gene3D" id="4.10.280.10">
    <property type="entry name" value="Helix-loop-helix DNA-binding domain"/>
    <property type="match status" value="1"/>
</dbReference>
<dbReference type="Proteomes" id="UP001367922">
    <property type="component" value="Unassembled WGS sequence"/>
</dbReference>
<protein>
    <submittedName>
        <fullName evidence="2">Aspartyl-phosphate phosphatase Spo0E family protein</fullName>
    </submittedName>
</protein>
<organism evidence="2 3">
    <name type="scientific">Bacillus yunxiaonensis</name>
    <dbReference type="NCBI Taxonomy" id="3127665"/>
    <lineage>
        <taxon>Bacteria</taxon>
        <taxon>Bacillati</taxon>
        <taxon>Bacillota</taxon>
        <taxon>Bacilli</taxon>
        <taxon>Bacillales</taxon>
        <taxon>Bacillaceae</taxon>
        <taxon>Bacillus</taxon>
    </lineage>
</organism>
<accession>A0ABU8FY79</accession>
<evidence type="ECO:0000313" key="3">
    <source>
        <dbReference type="Proteomes" id="UP001367922"/>
    </source>
</evidence>
<reference evidence="2 3" key="1">
    <citation type="submission" date="2024-01" db="EMBL/GenBank/DDBJ databases">
        <title>Seven novel Bacillus-like species.</title>
        <authorList>
            <person name="Liu G."/>
        </authorList>
    </citation>
    <scope>NUCLEOTIDE SEQUENCE [LARGE SCALE GENOMIC DNA]</scope>
    <source>
        <strain evidence="2 3">FJAT-53711</strain>
    </source>
</reference>
<name>A0ABU8FY79_9BACI</name>
<comment type="caution">
    <text evidence="2">The sequence shown here is derived from an EMBL/GenBank/DDBJ whole genome shotgun (WGS) entry which is preliminary data.</text>
</comment>
<dbReference type="EMBL" id="JBAWSV010000005">
    <property type="protein sequence ID" value="MEI4830925.1"/>
    <property type="molecule type" value="Genomic_DNA"/>
</dbReference>
<dbReference type="InterPro" id="IPR037208">
    <property type="entry name" value="Spo0E-like_sf"/>
</dbReference>
<proteinExistence type="predicted"/>
<evidence type="ECO:0000313" key="2">
    <source>
        <dbReference type="EMBL" id="MEI4830925.1"/>
    </source>
</evidence>
<dbReference type="Pfam" id="PF09388">
    <property type="entry name" value="SpoOE-like"/>
    <property type="match status" value="1"/>
</dbReference>
<keyword evidence="3" id="KW-1185">Reference proteome</keyword>
<dbReference type="InterPro" id="IPR036638">
    <property type="entry name" value="HLH_DNA-bd_sf"/>
</dbReference>
<sequence>MISRKLLALNKSIDEHRYDMYELAKEKGLLDPQIIKISQQLDREIIIWQKSVLVQKTQHNCN</sequence>
<dbReference type="SUPFAM" id="SSF140500">
    <property type="entry name" value="BAS1536-like"/>
    <property type="match status" value="1"/>
</dbReference>
<dbReference type="RefSeq" id="WP_336481307.1">
    <property type="nucleotide sequence ID" value="NZ_JBAWSV010000001.1"/>
</dbReference>
<dbReference type="EMBL" id="JBAWSV010000001">
    <property type="protein sequence ID" value="MEI4828966.1"/>
    <property type="molecule type" value="Genomic_DNA"/>
</dbReference>